<dbReference type="SUPFAM" id="SSF47616">
    <property type="entry name" value="GST C-terminal domain-like"/>
    <property type="match status" value="1"/>
</dbReference>
<dbReference type="Pfam" id="PF00043">
    <property type="entry name" value="GST_C"/>
    <property type="match status" value="1"/>
</dbReference>
<comment type="catalytic activity">
    <reaction evidence="3">
        <text>RX + glutathione = an S-substituted glutathione + a halide anion + H(+)</text>
        <dbReference type="Rhea" id="RHEA:16437"/>
        <dbReference type="ChEBI" id="CHEBI:15378"/>
        <dbReference type="ChEBI" id="CHEBI:16042"/>
        <dbReference type="ChEBI" id="CHEBI:17792"/>
        <dbReference type="ChEBI" id="CHEBI:57925"/>
        <dbReference type="ChEBI" id="CHEBI:90779"/>
        <dbReference type="EC" id="2.5.1.18"/>
    </reaction>
</comment>
<dbReference type="EC" id="2.5.1.18" evidence="1"/>
<evidence type="ECO:0000256" key="3">
    <source>
        <dbReference type="ARBA" id="ARBA00047960"/>
    </source>
</evidence>
<gene>
    <name evidence="6" type="ORF">URODEC1_LOCUS39681</name>
</gene>
<organism evidence="6 7">
    <name type="scientific">Urochloa decumbens</name>
    <dbReference type="NCBI Taxonomy" id="240449"/>
    <lineage>
        <taxon>Eukaryota</taxon>
        <taxon>Viridiplantae</taxon>
        <taxon>Streptophyta</taxon>
        <taxon>Embryophyta</taxon>
        <taxon>Tracheophyta</taxon>
        <taxon>Spermatophyta</taxon>
        <taxon>Magnoliopsida</taxon>
        <taxon>Liliopsida</taxon>
        <taxon>Poales</taxon>
        <taxon>Poaceae</taxon>
        <taxon>PACMAD clade</taxon>
        <taxon>Panicoideae</taxon>
        <taxon>Panicodae</taxon>
        <taxon>Paniceae</taxon>
        <taxon>Melinidinae</taxon>
        <taxon>Urochloa</taxon>
    </lineage>
</organism>
<evidence type="ECO:0000259" key="4">
    <source>
        <dbReference type="PROSITE" id="PS50404"/>
    </source>
</evidence>
<dbReference type="SFLD" id="SFLDG01152">
    <property type="entry name" value="Main.3:_Omega-_and_Tau-like"/>
    <property type="match status" value="1"/>
</dbReference>
<protein>
    <recommendedName>
        <fullName evidence="1">glutathione transferase</fullName>
        <ecNumber evidence="1">2.5.1.18</ecNumber>
    </recommendedName>
</protein>
<dbReference type="PANTHER" id="PTHR11260">
    <property type="entry name" value="GLUTATHIONE S-TRANSFERASE, GST, SUPERFAMILY, GST DOMAIN CONTAINING"/>
    <property type="match status" value="1"/>
</dbReference>
<dbReference type="InterPro" id="IPR010987">
    <property type="entry name" value="Glutathione-S-Trfase_C-like"/>
</dbReference>
<name>A0ABC8YZQ9_9POAL</name>
<dbReference type="InterPro" id="IPR004045">
    <property type="entry name" value="Glutathione_S-Trfase_N"/>
</dbReference>
<keyword evidence="2" id="KW-0808">Transferase</keyword>
<keyword evidence="7" id="KW-1185">Reference proteome</keyword>
<dbReference type="SFLD" id="SFLDG00358">
    <property type="entry name" value="Main_(cytGST)"/>
    <property type="match status" value="1"/>
</dbReference>
<dbReference type="InterPro" id="IPR004046">
    <property type="entry name" value="GST_C"/>
</dbReference>
<dbReference type="InterPro" id="IPR036249">
    <property type="entry name" value="Thioredoxin-like_sf"/>
</dbReference>
<proteinExistence type="predicted"/>
<dbReference type="EMBL" id="OZ075128">
    <property type="protein sequence ID" value="CAL4952699.1"/>
    <property type="molecule type" value="Genomic_DNA"/>
</dbReference>
<evidence type="ECO:0000256" key="1">
    <source>
        <dbReference type="ARBA" id="ARBA00012452"/>
    </source>
</evidence>
<dbReference type="Gene3D" id="1.20.1050.10">
    <property type="match status" value="1"/>
</dbReference>
<dbReference type="InterPro" id="IPR036282">
    <property type="entry name" value="Glutathione-S-Trfase_C_sf"/>
</dbReference>
<evidence type="ECO:0000259" key="5">
    <source>
        <dbReference type="PROSITE" id="PS50405"/>
    </source>
</evidence>
<dbReference type="InterPro" id="IPR040079">
    <property type="entry name" value="Glutathione_S-Trfase"/>
</dbReference>
<reference evidence="6" key="1">
    <citation type="submission" date="2024-10" db="EMBL/GenBank/DDBJ databases">
        <authorList>
            <person name="Ryan C."/>
        </authorList>
    </citation>
    <scope>NUCLEOTIDE SEQUENCE [LARGE SCALE GENOMIC DNA]</scope>
</reference>
<dbReference type="PANTHER" id="PTHR11260:SF763">
    <property type="entry name" value="GLUTATHIONE TRANSFERASE"/>
    <property type="match status" value="1"/>
</dbReference>
<dbReference type="InterPro" id="IPR045073">
    <property type="entry name" value="Omega/Tau-like"/>
</dbReference>
<dbReference type="FunFam" id="1.20.1050.10:FF:000012">
    <property type="entry name" value="Tau class glutathione S-transferase"/>
    <property type="match status" value="1"/>
</dbReference>
<dbReference type="CDD" id="cd03185">
    <property type="entry name" value="GST_C_Tau"/>
    <property type="match status" value="1"/>
</dbReference>
<dbReference type="PROSITE" id="PS50405">
    <property type="entry name" value="GST_CTER"/>
    <property type="match status" value="1"/>
</dbReference>
<dbReference type="AlphaFoldDB" id="A0ABC8YZQ9"/>
<evidence type="ECO:0000313" key="7">
    <source>
        <dbReference type="Proteomes" id="UP001497457"/>
    </source>
</evidence>
<accession>A0ABC8YZQ9</accession>
<dbReference type="InterPro" id="IPR045074">
    <property type="entry name" value="GST_C_Tau"/>
</dbReference>
<dbReference type="SFLD" id="SFLDS00019">
    <property type="entry name" value="Glutathione_Transferase_(cytos"/>
    <property type="match status" value="1"/>
</dbReference>
<feature type="domain" description="GST C-terminal" evidence="5">
    <location>
        <begin position="83"/>
        <end position="211"/>
    </location>
</feature>
<dbReference type="PROSITE" id="PS50404">
    <property type="entry name" value="GST_NTER"/>
    <property type="match status" value="1"/>
</dbReference>
<evidence type="ECO:0000313" key="6">
    <source>
        <dbReference type="EMBL" id="CAL4952699.1"/>
    </source>
</evidence>
<dbReference type="GO" id="GO:0004364">
    <property type="term" value="F:glutathione transferase activity"/>
    <property type="evidence" value="ECO:0007669"/>
    <property type="project" value="UniProtKB-EC"/>
</dbReference>
<feature type="domain" description="GST N-terminal" evidence="4">
    <location>
        <begin position="3"/>
        <end position="78"/>
    </location>
</feature>
<sequence length="213" mass="24190">MSALVKLIGTFGSPFVHRAQAALRLKGVPYELILEDLGNKNRLLVTHNPVHKMVPVLLHGDRSVCESLYVNEAFDGPPLLQADPYQRASARFWAHFLENKCSKPFWCSYWTKGEAQRRLLKENKVNMLLLEGQLKGKRFFGGDTVGYLDIAACGLATWRSVLEEMMGLCLMPDDECPALRRWADEYTYNEAVKKCLPECLTETNSQPISLQIR</sequence>
<evidence type="ECO:0000256" key="2">
    <source>
        <dbReference type="ARBA" id="ARBA00022679"/>
    </source>
</evidence>
<dbReference type="Gene3D" id="3.40.30.10">
    <property type="entry name" value="Glutaredoxin"/>
    <property type="match status" value="1"/>
</dbReference>
<dbReference type="SUPFAM" id="SSF52833">
    <property type="entry name" value="Thioredoxin-like"/>
    <property type="match status" value="1"/>
</dbReference>
<dbReference type="Proteomes" id="UP001497457">
    <property type="component" value="Chromosome 18b"/>
</dbReference>
<dbReference type="Pfam" id="PF13417">
    <property type="entry name" value="GST_N_3"/>
    <property type="match status" value="1"/>
</dbReference>